<accession>A0A9Q3YUI7</accession>
<comment type="caution">
    <text evidence="2">The sequence shown here is derived from an EMBL/GenBank/DDBJ whole genome shotgun (WGS) entry which is preliminary data.</text>
</comment>
<dbReference type="InterPro" id="IPR023346">
    <property type="entry name" value="Lysozyme-like_dom_sf"/>
</dbReference>
<feature type="compositionally biased region" description="Basic and acidic residues" evidence="1">
    <location>
        <begin position="21"/>
        <end position="33"/>
    </location>
</feature>
<reference evidence="2" key="1">
    <citation type="submission" date="2021-11" db="EMBL/GenBank/DDBJ databases">
        <title>Description of novel Chryseobacterium species.</title>
        <authorList>
            <person name="Saticioglu I.B."/>
            <person name="Ay H."/>
            <person name="Altun S."/>
            <person name="Duman M."/>
        </authorList>
    </citation>
    <scope>NUCLEOTIDE SEQUENCE</scope>
    <source>
        <strain evidence="2">C-17</strain>
    </source>
</reference>
<evidence type="ECO:0000313" key="3">
    <source>
        <dbReference type="Proteomes" id="UP001108025"/>
    </source>
</evidence>
<proteinExistence type="predicted"/>
<dbReference type="PANTHER" id="PTHR34408">
    <property type="entry name" value="FAMILY PROTEIN, PUTATIVE-RELATED"/>
    <property type="match status" value="1"/>
</dbReference>
<sequence length="439" mass="50840">MDRLNHEEETASSITEQNSQKMEKVREERAEKDKNDENLLLSIDGAKIKFNAHLGEFKVLNDVPTTQGKLTGTVVEKQIPNFTFYDGFQMLSLTEWQDFGNAKVQDNYVLLKKSFLPGIGKLPGNIPPETGKIEFVDSGQINMPESIDTRGAPVSEQKNEEKCFCNRDLEVEDLTKIGISQKNADKYKDALNSTFTNYNLNTCIRKLHFLAQVRHESGEFIYEEEIWGPTKTQLGYEGRKDLCHKMEGDGKRFLGRGLIQITGRCNYTSYTEYKKSKGIDIDFTKEPDNKKMGEIPYSVDSGGWYWSEKLDVNLSDYADKDDIIYITYRINGGFNGYVEDRKPKLIKMIKNSVECENSKYINYDKYSIKDSKCWKSLDAIYKYAQLSTDESKISYQQYLDLTDDYLEWPSIKGWEKNRQKKKKKTKIETRRAKAKQKIK</sequence>
<name>A0A9Q3YUI7_9FLAO</name>
<dbReference type="AlphaFoldDB" id="A0A9Q3YUI7"/>
<feature type="compositionally biased region" description="Polar residues" evidence="1">
    <location>
        <begin position="11"/>
        <end position="20"/>
    </location>
</feature>
<dbReference type="Proteomes" id="UP001108025">
    <property type="component" value="Unassembled WGS sequence"/>
</dbReference>
<dbReference type="Gene3D" id="1.10.530.10">
    <property type="match status" value="1"/>
</dbReference>
<keyword evidence="3" id="KW-1185">Reference proteome</keyword>
<dbReference type="PANTHER" id="PTHR34408:SF2">
    <property type="entry name" value="CELL WALL-BINDING PROTEIN YWSB"/>
    <property type="match status" value="1"/>
</dbReference>
<dbReference type="RefSeq" id="WP_230667257.1">
    <property type="nucleotide sequence ID" value="NZ_JAJNAY010000001.1"/>
</dbReference>
<evidence type="ECO:0000313" key="2">
    <source>
        <dbReference type="EMBL" id="MCD1115994.1"/>
    </source>
</evidence>
<dbReference type="SUPFAM" id="SSF53955">
    <property type="entry name" value="Lysozyme-like"/>
    <property type="match status" value="1"/>
</dbReference>
<evidence type="ECO:0000256" key="1">
    <source>
        <dbReference type="SAM" id="MobiDB-lite"/>
    </source>
</evidence>
<gene>
    <name evidence="2" type="ORF">LO744_03840</name>
</gene>
<feature type="region of interest" description="Disordered" evidence="1">
    <location>
        <begin position="1"/>
        <end position="33"/>
    </location>
</feature>
<dbReference type="InterPro" id="IPR052354">
    <property type="entry name" value="Cell_Wall_Dynamics_Protein"/>
</dbReference>
<organism evidence="2 3">
    <name type="scientific">Chryseobacterium turcicum</name>
    <dbReference type="NCBI Taxonomy" id="2898076"/>
    <lineage>
        <taxon>Bacteria</taxon>
        <taxon>Pseudomonadati</taxon>
        <taxon>Bacteroidota</taxon>
        <taxon>Flavobacteriia</taxon>
        <taxon>Flavobacteriales</taxon>
        <taxon>Weeksellaceae</taxon>
        <taxon>Chryseobacterium group</taxon>
        <taxon>Chryseobacterium</taxon>
    </lineage>
</organism>
<feature type="region of interest" description="Disordered" evidence="1">
    <location>
        <begin position="416"/>
        <end position="439"/>
    </location>
</feature>
<dbReference type="EMBL" id="JAJNAY010000001">
    <property type="protein sequence ID" value="MCD1115994.1"/>
    <property type="molecule type" value="Genomic_DNA"/>
</dbReference>
<protein>
    <recommendedName>
        <fullName evidence="4">Glycoside hydrolase family 19 catalytic domain-containing protein</fullName>
    </recommendedName>
</protein>
<evidence type="ECO:0008006" key="4">
    <source>
        <dbReference type="Google" id="ProtNLM"/>
    </source>
</evidence>